<protein>
    <submittedName>
        <fullName evidence="3">DUF262 domain-containing HNH endonuclease family protein</fullName>
    </submittedName>
</protein>
<dbReference type="Proteomes" id="UP001224083">
    <property type="component" value="Unassembled WGS sequence"/>
</dbReference>
<reference evidence="3 4" key="1">
    <citation type="submission" date="2022-12" db="EMBL/GenBank/DDBJ databases">
        <title>Genome sequence of Pasteurellaceae Bisgaard Taxon 45.</title>
        <authorList>
            <person name="Foggin C."/>
            <person name="Rosen L.E."/>
            <person name="Henton M."/>
            <person name="Buys A."/>
            <person name="Floyd T."/>
            <person name="Turner A.D."/>
            <person name="Tarbin J."/>
            <person name="Lloyd A.S."/>
            <person name="Chaitezvi C."/>
            <person name="Ellis R.J."/>
            <person name="Roberts H.C."/>
            <person name="Dastjerdi A."/>
            <person name="Nunez A."/>
            <person name="Van Vliet A.H."/>
            <person name="Steinbach F."/>
        </authorList>
    </citation>
    <scope>NUCLEOTIDE SEQUENCE [LARGE SCALE GENOMIC DNA]</scope>
    <source>
        <strain evidence="3 4">VF20HR</strain>
    </source>
</reference>
<evidence type="ECO:0000313" key="4">
    <source>
        <dbReference type="Proteomes" id="UP001224083"/>
    </source>
</evidence>
<organism evidence="3 4">
    <name type="scientific">Bisgaard Taxon 45</name>
    <dbReference type="NCBI Taxonomy" id="304289"/>
    <lineage>
        <taxon>Bacteria</taxon>
        <taxon>Pseudomonadati</taxon>
        <taxon>Pseudomonadota</taxon>
        <taxon>Gammaproteobacteria</taxon>
        <taxon>Pasteurellales</taxon>
        <taxon>Pasteurellaceae</taxon>
    </lineage>
</organism>
<evidence type="ECO:0000313" key="3">
    <source>
        <dbReference type="EMBL" id="MDP9499383.1"/>
    </source>
</evidence>
<accession>A0ABT9KBC9</accession>
<dbReference type="Pfam" id="PF07510">
    <property type="entry name" value="GmrSD_C"/>
    <property type="match status" value="1"/>
</dbReference>
<evidence type="ECO:0000259" key="1">
    <source>
        <dbReference type="Pfam" id="PF03235"/>
    </source>
</evidence>
<feature type="domain" description="GmrSD restriction endonucleases N-terminal" evidence="1">
    <location>
        <begin position="13"/>
        <end position="236"/>
    </location>
</feature>
<keyword evidence="3" id="KW-0540">Nuclease</keyword>
<keyword evidence="4" id="KW-1185">Reference proteome</keyword>
<gene>
    <name evidence="3" type="ORF">O7M46_00210</name>
</gene>
<name>A0ABT9KBC9_9PAST</name>
<sequence length="555" mass="65975">MEQPMFYPETLNIKRIFSDSDIFYQIPIYQRPYSWDKERVYQLWYDILEAYKNYEKNGDVDQNYFLGSLVVIKKDKSFEIVDGQQRLTTLTILFCVLRDMKLDLSSKTNIVINKCIRDDEDEIHNARLKLTTHLDNHSLFKTSIIDGISLDNESKSEENRFLKTAFYFKRLIEEANNPSSEDYIPNFQSMIDYIFERVLLIRIKCVDESFAIKLFSVLNDRGLDLNPTDIIKAYLLQKLNCKTDRESFIEVWKRIENLCKQSKENMQNLFNLYLFYSTAENPRNSLQEEYKIKLKDKEPHSLILDIENFAKNLVEIVSDNFDSDISLLKYLPNKLYWKAILATAKQKNYRDFDLLKNLIMRYFYQSWIAEGTSSRVKQTSFNIIKEVKKHSDIVDIKNVILKNLEKYESYQSFLPRQNVYNKSWHKPVLFLLEYNTQEKMSFVEISNDIHTEHILPKEWKKDDLNWSQYFTENDAKEFINSLGNLTLLSGIKNIQASNRDYVSKVDIYDGKGIDGKTRFNITQDIMKKYPKNWSVETIKERRDDMVSKIISYLTI</sequence>
<dbReference type="PANTHER" id="PTHR35149:SF2">
    <property type="entry name" value="DUF262 DOMAIN-CONTAINING PROTEIN"/>
    <property type="match status" value="1"/>
</dbReference>
<dbReference type="GO" id="GO:0004519">
    <property type="term" value="F:endonuclease activity"/>
    <property type="evidence" value="ECO:0007669"/>
    <property type="project" value="UniProtKB-KW"/>
</dbReference>
<keyword evidence="3" id="KW-0378">Hydrolase</keyword>
<comment type="caution">
    <text evidence="3">The sequence shown here is derived from an EMBL/GenBank/DDBJ whole genome shotgun (WGS) entry which is preliminary data.</text>
</comment>
<proteinExistence type="predicted"/>
<dbReference type="Pfam" id="PF03235">
    <property type="entry name" value="GmrSD_N"/>
    <property type="match status" value="1"/>
</dbReference>
<dbReference type="PANTHER" id="PTHR35149">
    <property type="entry name" value="SLL5132 PROTEIN"/>
    <property type="match status" value="1"/>
</dbReference>
<feature type="domain" description="GmrSD restriction endonucleases C-terminal" evidence="2">
    <location>
        <begin position="419"/>
        <end position="546"/>
    </location>
</feature>
<dbReference type="EMBL" id="JAQAHH010000001">
    <property type="protein sequence ID" value="MDP9499383.1"/>
    <property type="molecule type" value="Genomic_DNA"/>
</dbReference>
<evidence type="ECO:0000259" key="2">
    <source>
        <dbReference type="Pfam" id="PF07510"/>
    </source>
</evidence>
<dbReference type="InterPro" id="IPR004919">
    <property type="entry name" value="GmrSD_N"/>
</dbReference>
<keyword evidence="3" id="KW-0255">Endonuclease</keyword>
<dbReference type="InterPro" id="IPR011089">
    <property type="entry name" value="GmrSD_C"/>
</dbReference>